<dbReference type="InParanoid" id="A0A7M7K660"/>
<name>A0A7M7K660_VARDE</name>
<keyword evidence="2" id="KW-1185">Reference proteome</keyword>
<reference evidence="1" key="1">
    <citation type="submission" date="2021-01" db="UniProtKB">
        <authorList>
            <consortium name="EnsemblMetazoa"/>
        </authorList>
    </citation>
    <scope>IDENTIFICATION</scope>
</reference>
<dbReference type="RefSeq" id="XP_022661021.1">
    <property type="nucleotide sequence ID" value="XM_022805286.1"/>
</dbReference>
<dbReference type="Proteomes" id="UP000594260">
    <property type="component" value="Unplaced"/>
</dbReference>
<dbReference type="AlphaFoldDB" id="A0A7M7K660"/>
<dbReference type="GeneID" id="111250285"/>
<dbReference type="EnsemblMetazoa" id="XM_022805286">
    <property type="protein sequence ID" value="XP_022661021"/>
    <property type="gene ID" value="LOC111250285"/>
</dbReference>
<evidence type="ECO:0000313" key="2">
    <source>
        <dbReference type="Proteomes" id="UP000594260"/>
    </source>
</evidence>
<accession>A0A7M7K660</accession>
<proteinExistence type="predicted"/>
<sequence>MSFAGKARVNEIRFMHSIRFCVGQERGICLKAPRIAGLMEGPNSHDVWRGINPLTKLTEISVPQIASHRKDRRQPMFHVYQNMSAFGHLFKRKTTISSLCQKS</sequence>
<protein>
    <submittedName>
        <fullName evidence="1">Uncharacterized protein</fullName>
    </submittedName>
</protein>
<evidence type="ECO:0000313" key="1">
    <source>
        <dbReference type="EnsemblMetazoa" id="XP_022661021"/>
    </source>
</evidence>
<dbReference type="KEGG" id="vde:111250285"/>
<organism evidence="1 2">
    <name type="scientific">Varroa destructor</name>
    <name type="common">Honeybee mite</name>
    <dbReference type="NCBI Taxonomy" id="109461"/>
    <lineage>
        <taxon>Eukaryota</taxon>
        <taxon>Metazoa</taxon>
        <taxon>Ecdysozoa</taxon>
        <taxon>Arthropoda</taxon>
        <taxon>Chelicerata</taxon>
        <taxon>Arachnida</taxon>
        <taxon>Acari</taxon>
        <taxon>Parasitiformes</taxon>
        <taxon>Mesostigmata</taxon>
        <taxon>Gamasina</taxon>
        <taxon>Dermanyssoidea</taxon>
        <taxon>Varroidae</taxon>
        <taxon>Varroa</taxon>
    </lineage>
</organism>